<gene>
    <name evidence="5" type="ORF">FVB32_01720</name>
</gene>
<dbReference type="PANTHER" id="PTHR43537:SF24">
    <property type="entry name" value="GLUCONATE OPERON TRANSCRIPTIONAL REPRESSOR"/>
    <property type="match status" value="1"/>
</dbReference>
<feature type="domain" description="HTH gntR-type" evidence="4">
    <location>
        <begin position="5"/>
        <end position="72"/>
    </location>
</feature>
<dbReference type="SUPFAM" id="SSF46785">
    <property type="entry name" value="Winged helix' DNA-binding domain"/>
    <property type="match status" value="1"/>
</dbReference>
<dbReference type="GO" id="GO:0003677">
    <property type="term" value="F:DNA binding"/>
    <property type="evidence" value="ECO:0007669"/>
    <property type="project" value="UniProtKB-KW"/>
</dbReference>
<evidence type="ECO:0000313" key="5">
    <source>
        <dbReference type="EMBL" id="TXN37031.1"/>
    </source>
</evidence>
<sequence>MIQRITLRDQISQWLQEQMLSGKIKSGQKLSLAELSRDIQVSVTPIREALVQMVRTGIVTNISNRGFYIPQLSSEEAKNIYPAIYALEKLAMEKSQFSSSHIKTLNSIQSKFEKAASKEEAVRLDFQFHESLTSVYHNKVVQNVLNDLKVRIFFYELQYMDDITNHQKSIGEHHNILNALVDGNLEKATLILQENWETSASFIEAYYDNNQFVNH</sequence>
<dbReference type="CDD" id="cd07377">
    <property type="entry name" value="WHTH_GntR"/>
    <property type="match status" value="1"/>
</dbReference>
<name>A0A5C8V5K5_9FLAO</name>
<keyword evidence="3" id="KW-0804">Transcription</keyword>
<protein>
    <submittedName>
        <fullName evidence="5">GntR family transcriptional regulator</fullName>
    </submittedName>
</protein>
<evidence type="ECO:0000256" key="2">
    <source>
        <dbReference type="ARBA" id="ARBA00023125"/>
    </source>
</evidence>
<comment type="caution">
    <text evidence="5">The sequence shown here is derived from an EMBL/GenBank/DDBJ whole genome shotgun (WGS) entry which is preliminary data.</text>
</comment>
<dbReference type="PANTHER" id="PTHR43537">
    <property type="entry name" value="TRANSCRIPTIONAL REGULATOR, GNTR FAMILY"/>
    <property type="match status" value="1"/>
</dbReference>
<proteinExistence type="predicted"/>
<organism evidence="5 6">
    <name type="scientific">Flagellimonas hymeniacidonis</name>
    <dbReference type="NCBI Taxonomy" id="2603628"/>
    <lineage>
        <taxon>Bacteria</taxon>
        <taxon>Pseudomonadati</taxon>
        <taxon>Bacteroidota</taxon>
        <taxon>Flavobacteriia</taxon>
        <taxon>Flavobacteriales</taxon>
        <taxon>Flavobacteriaceae</taxon>
        <taxon>Flagellimonas</taxon>
    </lineage>
</organism>
<keyword evidence="6" id="KW-1185">Reference proteome</keyword>
<dbReference type="EMBL" id="VRUR01000001">
    <property type="protein sequence ID" value="TXN37031.1"/>
    <property type="molecule type" value="Genomic_DNA"/>
</dbReference>
<dbReference type="AlphaFoldDB" id="A0A5C8V5K5"/>
<accession>A0A5C8V5K5</accession>
<dbReference type="Pfam" id="PF07729">
    <property type="entry name" value="FCD"/>
    <property type="match status" value="1"/>
</dbReference>
<reference evidence="5 6" key="1">
    <citation type="submission" date="2019-08" db="EMBL/GenBank/DDBJ databases">
        <title>Professor.</title>
        <authorList>
            <person name="Park J.S."/>
        </authorList>
    </citation>
    <scope>NUCLEOTIDE SEQUENCE [LARGE SCALE GENOMIC DNA]</scope>
    <source>
        <strain evidence="5 6">176CP5-101</strain>
    </source>
</reference>
<dbReference type="InterPro" id="IPR008920">
    <property type="entry name" value="TF_FadR/GntR_C"/>
</dbReference>
<keyword evidence="1" id="KW-0805">Transcription regulation</keyword>
<dbReference type="RefSeq" id="WP_147740864.1">
    <property type="nucleotide sequence ID" value="NZ_VRUR01000001.1"/>
</dbReference>
<evidence type="ECO:0000256" key="1">
    <source>
        <dbReference type="ARBA" id="ARBA00023015"/>
    </source>
</evidence>
<dbReference type="Proteomes" id="UP000321456">
    <property type="component" value="Unassembled WGS sequence"/>
</dbReference>
<dbReference type="GO" id="GO:0003700">
    <property type="term" value="F:DNA-binding transcription factor activity"/>
    <property type="evidence" value="ECO:0007669"/>
    <property type="project" value="InterPro"/>
</dbReference>
<dbReference type="InterPro" id="IPR011711">
    <property type="entry name" value="GntR_C"/>
</dbReference>
<dbReference type="InterPro" id="IPR036388">
    <property type="entry name" value="WH-like_DNA-bd_sf"/>
</dbReference>
<dbReference type="Gene3D" id="1.10.10.10">
    <property type="entry name" value="Winged helix-like DNA-binding domain superfamily/Winged helix DNA-binding domain"/>
    <property type="match status" value="1"/>
</dbReference>
<evidence type="ECO:0000313" key="6">
    <source>
        <dbReference type="Proteomes" id="UP000321456"/>
    </source>
</evidence>
<dbReference type="Gene3D" id="1.20.120.530">
    <property type="entry name" value="GntR ligand-binding domain-like"/>
    <property type="match status" value="1"/>
</dbReference>
<dbReference type="Pfam" id="PF00392">
    <property type="entry name" value="GntR"/>
    <property type="match status" value="1"/>
</dbReference>
<evidence type="ECO:0000256" key="3">
    <source>
        <dbReference type="ARBA" id="ARBA00023163"/>
    </source>
</evidence>
<evidence type="ECO:0000259" key="4">
    <source>
        <dbReference type="PROSITE" id="PS50949"/>
    </source>
</evidence>
<keyword evidence="2" id="KW-0238">DNA-binding</keyword>
<dbReference type="InterPro" id="IPR036390">
    <property type="entry name" value="WH_DNA-bd_sf"/>
</dbReference>
<dbReference type="SUPFAM" id="SSF48008">
    <property type="entry name" value="GntR ligand-binding domain-like"/>
    <property type="match status" value="1"/>
</dbReference>
<dbReference type="PROSITE" id="PS50949">
    <property type="entry name" value="HTH_GNTR"/>
    <property type="match status" value="1"/>
</dbReference>
<dbReference type="SMART" id="SM00345">
    <property type="entry name" value="HTH_GNTR"/>
    <property type="match status" value="1"/>
</dbReference>
<dbReference type="InterPro" id="IPR000524">
    <property type="entry name" value="Tscrpt_reg_HTH_GntR"/>
</dbReference>